<protein>
    <submittedName>
        <fullName evidence="1">Cytochrome c family protein</fullName>
    </submittedName>
</protein>
<dbReference type="AlphaFoldDB" id="A0A0F3GLF7"/>
<dbReference type="InterPro" id="IPR036280">
    <property type="entry name" value="Multihaem_cyt_sf"/>
</dbReference>
<organism evidence="1 2">
    <name type="scientific">Candidatus Magnetobacterium bavaricum</name>
    <dbReference type="NCBI Taxonomy" id="29290"/>
    <lineage>
        <taxon>Bacteria</taxon>
        <taxon>Pseudomonadati</taxon>
        <taxon>Nitrospirota</taxon>
        <taxon>Thermodesulfovibrionia</taxon>
        <taxon>Thermodesulfovibrionales</taxon>
        <taxon>Candidatus Magnetobacteriaceae</taxon>
        <taxon>Candidatus Magnetobacterium</taxon>
    </lineage>
</organism>
<evidence type="ECO:0000313" key="1">
    <source>
        <dbReference type="EMBL" id="KJU82731.1"/>
    </source>
</evidence>
<evidence type="ECO:0000313" key="2">
    <source>
        <dbReference type="Proteomes" id="UP000033423"/>
    </source>
</evidence>
<gene>
    <name evidence="1" type="ORF">MBAV_005068</name>
</gene>
<dbReference type="EMBL" id="LACI01002190">
    <property type="protein sequence ID" value="KJU82731.1"/>
    <property type="molecule type" value="Genomic_DNA"/>
</dbReference>
<sequence>MMVIVAVVIAGLVVRQMLIPKDFAAKNGDYKYQWHRLSNEDEWKRLEVKHMGRDFCKQCHPDKIETVADSGHQNVQCESCHVQFNLEKKGHKTIDLKADYKYQLDIGIDRSRELCKRCHSKLKYRPETYTLFSKGAIPFKMIDPEKHNPGVECVMCHDVHKTGFK</sequence>
<name>A0A0F3GLF7_9BACT</name>
<reference evidence="1 2" key="1">
    <citation type="submission" date="2015-02" db="EMBL/GenBank/DDBJ databases">
        <title>Single-cell genomics of uncultivated deep-branching MTB reveals a conserved set of magnetosome genes.</title>
        <authorList>
            <person name="Kolinko S."/>
            <person name="Richter M."/>
            <person name="Glockner F.O."/>
            <person name="Brachmann A."/>
            <person name="Schuler D."/>
        </authorList>
    </citation>
    <scope>NUCLEOTIDE SEQUENCE [LARGE SCALE GENOMIC DNA]</scope>
    <source>
        <strain evidence="1">TM-1</strain>
    </source>
</reference>
<comment type="caution">
    <text evidence="1">The sequence shown here is derived from an EMBL/GenBank/DDBJ whole genome shotgun (WGS) entry which is preliminary data.</text>
</comment>
<dbReference type="SUPFAM" id="SSF48695">
    <property type="entry name" value="Multiheme cytochromes"/>
    <property type="match status" value="1"/>
</dbReference>
<dbReference type="Gene3D" id="3.90.10.10">
    <property type="entry name" value="Cytochrome C3"/>
    <property type="match status" value="1"/>
</dbReference>
<keyword evidence="2" id="KW-1185">Reference proteome</keyword>
<dbReference type="Proteomes" id="UP000033423">
    <property type="component" value="Unassembled WGS sequence"/>
</dbReference>
<proteinExistence type="predicted"/>
<accession>A0A0F3GLF7</accession>